<reference evidence="7" key="1">
    <citation type="submission" date="2017-11" db="EMBL/GenBank/DDBJ databases">
        <authorList>
            <person name="Zhu W."/>
        </authorList>
    </citation>
    <scope>NUCLEOTIDE SEQUENCE [LARGE SCALE GENOMIC DNA]</scope>
    <source>
        <strain evidence="7">160</strain>
    </source>
</reference>
<dbReference type="EMBL" id="CP024848">
    <property type="protein sequence ID" value="AXI10473.1"/>
    <property type="molecule type" value="Genomic_DNA"/>
</dbReference>
<dbReference type="InterPro" id="IPR016195">
    <property type="entry name" value="Pol/histidinol_Pase-like"/>
</dbReference>
<dbReference type="GO" id="GO:0004725">
    <property type="term" value="F:protein tyrosine phosphatase activity"/>
    <property type="evidence" value="ECO:0007669"/>
    <property type="project" value="UniProtKB-UniRule"/>
</dbReference>
<dbReference type="EC" id="3.1.3.48" evidence="5"/>
<keyword evidence="7" id="KW-1185">Reference proteome</keyword>
<evidence type="ECO:0000256" key="1">
    <source>
        <dbReference type="ARBA" id="ARBA00005750"/>
    </source>
</evidence>
<gene>
    <name evidence="6" type="ORF">CUC15_16700</name>
</gene>
<dbReference type="Gene3D" id="3.20.20.140">
    <property type="entry name" value="Metal-dependent hydrolases"/>
    <property type="match status" value="1"/>
</dbReference>
<evidence type="ECO:0000256" key="4">
    <source>
        <dbReference type="ARBA" id="ARBA00051722"/>
    </source>
</evidence>
<dbReference type="KEGG" id="ocn:CUC15_16700"/>
<dbReference type="Proteomes" id="UP000253908">
    <property type="component" value="Chromosome"/>
</dbReference>
<dbReference type="GO" id="GO:0030145">
    <property type="term" value="F:manganese ion binding"/>
    <property type="evidence" value="ECO:0007669"/>
    <property type="project" value="UniProtKB-UniRule"/>
</dbReference>
<protein>
    <recommendedName>
        <fullName evidence="5">Tyrosine-protein phosphatase</fullName>
        <ecNumber evidence="5">3.1.3.48</ecNumber>
    </recommendedName>
</protein>
<evidence type="ECO:0000313" key="6">
    <source>
        <dbReference type="EMBL" id="AXI10473.1"/>
    </source>
</evidence>
<dbReference type="OrthoDB" id="9788539at2"/>
<organism evidence="6 7">
    <name type="scientific">Oceanobacillus zhaokaii</name>
    <dbReference type="NCBI Taxonomy" id="2052660"/>
    <lineage>
        <taxon>Bacteria</taxon>
        <taxon>Bacillati</taxon>
        <taxon>Bacillota</taxon>
        <taxon>Bacilli</taxon>
        <taxon>Bacillales</taxon>
        <taxon>Bacillaceae</taxon>
        <taxon>Oceanobacillus</taxon>
    </lineage>
</organism>
<comment type="catalytic activity">
    <reaction evidence="4 5">
        <text>O-phospho-L-tyrosyl-[protein] + H2O = L-tyrosyl-[protein] + phosphate</text>
        <dbReference type="Rhea" id="RHEA:10684"/>
        <dbReference type="Rhea" id="RHEA-COMP:10136"/>
        <dbReference type="Rhea" id="RHEA-COMP:20101"/>
        <dbReference type="ChEBI" id="CHEBI:15377"/>
        <dbReference type="ChEBI" id="CHEBI:43474"/>
        <dbReference type="ChEBI" id="CHEBI:46858"/>
        <dbReference type="ChEBI" id="CHEBI:61978"/>
        <dbReference type="EC" id="3.1.3.48"/>
    </reaction>
</comment>
<dbReference type="PANTHER" id="PTHR39181:SF1">
    <property type="entry name" value="TYROSINE-PROTEIN PHOSPHATASE YWQE"/>
    <property type="match status" value="1"/>
</dbReference>
<dbReference type="InterPro" id="IPR016667">
    <property type="entry name" value="Caps_polysacc_synth_CpsB/CapC"/>
</dbReference>
<sequence length="256" mass="28994">MIDIHSHILPGIDDGAQTEEDSLEMAREAAAQGITTIIATPHHRNGKYDNKRGSIMRDVDILNELLVREDIPLIVLPGQETRINGDMVEDINSGELLSLNDSKYLFVEFPSAHVPRYSSQMLFDLQVAGYTPIIVHPERNQELIEHPNKLYEFVRNGALTQVTAASIVGKFGKNIKTFSHQLIEANLTHFVASDAHNTTSRGFSMQEAFREVKSEFGTDYFYMFMENGQLLIDNQNVNRLEPSSIRKKKKKFLGLF</sequence>
<dbReference type="PANTHER" id="PTHR39181">
    <property type="entry name" value="TYROSINE-PROTEIN PHOSPHATASE YWQE"/>
    <property type="match status" value="1"/>
</dbReference>
<dbReference type="AlphaFoldDB" id="A0A345PKE3"/>
<evidence type="ECO:0000313" key="7">
    <source>
        <dbReference type="Proteomes" id="UP000253908"/>
    </source>
</evidence>
<evidence type="ECO:0000256" key="3">
    <source>
        <dbReference type="ARBA" id="ARBA00022912"/>
    </source>
</evidence>
<evidence type="ECO:0000256" key="2">
    <source>
        <dbReference type="ARBA" id="ARBA00022801"/>
    </source>
</evidence>
<dbReference type="PIRSF" id="PIRSF016557">
    <property type="entry name" value="Caps_synth_CpsB"/>
    <property type="match status" value="1"/>
</dbReference>
<dbReference type="Pfam" id="PF19567">
    <property type="entry name" value="CpsB_CapC"/>
    <property type="match status" value="1"/>
</dbReference>
<dbReference type="SUPFAM" id="SSF89550">
    <property type="entry name" value="PHP domain-like"/>
    <property type="match status" value="1"/>
</dbReference>
<accession>A0A345PKE3</accession>
<comment type="similarity">
    <text evidence="1 5">Belongs to the metallo-dependent hydrolases superfamily. CpsB/CapC family.</text>
</comment>
<evidence type="ECO:0000256" key="5">
    <source>
        <dbReference type="PIRNR" id="PIRNR016557"/>
    </source>
</evidence>
<keyword evidence="2 5" id="KW-0378">Hydrolase</keyword>
<keyword evidence="3 5" id="KW-0904">Protein phosphatase</keyword>
<name>A0A345PKE3_9BACI</name>
<dbReference type="RefSeq" id="WP_114917758.1">
    <property type="nucleotide sequence ID" value="NZ_CP024848.1"/>
</dbReference>
<proteinExistence type="inferred from homology"/>